<sequence length="294" mass="31255">GLGTAVVDGVLHRLVGEKRITQGEFRPDATGSEWCDTEVLRRLRRRSLAAARHDVEPVSTSTLGRFLPDWHHLGHGPGGTALYGLDGVAAVTEQLAGVPVPASALEPLILAPRVRDYSPALLDELMSNGEVLWSGAGSISGKDGWVSLHPVDAAPLTLAPPTEIEMSGIHRAILDALAGGGAFFFRQLTDAVCALESSATDSTTASALWDLVWSGHIAGDTLAPLRALIGDTSRATPAHRAPRRAPRARMYRAPRPLLPTRTGPPTVSGRWALLPERETDATIRAHATAELLLD</sequence>
<keyword evidence="2" id="KW-0067">ATP-binding</keyword>
<evidence type="ECO:0000313" key="2">
    <source>
        <dbReference type="EMBL" id="MEE2035567.1"/>
    </source>
</evidence>
<evidence type="ECO:0000259" key="1">
    <source>
        <dbReference type="Pfam" id="PF23235"/>
    </source>
</evidence>
<feature type="non-terminal residue" evidence="2">
    <location>
        <position position="294"/>
    </location>
</feature>
<name>A0ABU7JZZ9_9NOCA</name>
<keyword evidence="2" id="KW-0347">Helicase</keyword>
<protein>
    <submittedName>
        <fullName evidence="2">DEAD/DEAH box helicase</fullName>
    </submittedName>
</protein>
<dbReference type="Proteomes" id="UP001331936">
    <property type="component" value="Unassembled WGS sequence"/>
</dbReference>
<dbReference type="InterPro" id="IPR055368">
    <property type="entry name" value="WH3_Lhr"/>
</dbReference>
<keyword evidence="3" id="KW-1185">Reference proteome</keyword>
<keyword evidence="2" id="KW-0547">Nucleotide-binding</keyword>
<keyword evidence="2" id="KW-0378">Hydrolase</keyword>
<comment type="caution">
    <text evidence="2">The sequence shown here is derived from an EMBL/GenBank/DDBJ whole genome shotgun (WGS) entry which is preliminary data.</text>
</comment>
<proteinExistence type="predicted"/>
<dbReference type="Pfam" id="PF23235">
    <property type="entry name" value="WHD_3rd_Lhr"/>
    <property type="match status" value="1"/>
</dbReference>
<accession>A0ABU7JZZ9</accession>
<feature type="domain" description="Large helicase-related protein winged-helix" evidence="1">
    <location>
        <begin position="58"/>
        <end position="150"/>
    </location>
</feature>
<gene>
    <name evidence="2" type="ORF">Q8814_26285</name>
</gene>
<reference evidence="2 3" key="1">
    <citation type="submission" date="2023-08" db="EMBL/GenBank/DDBJ databases">
        <authorList>
            <person name="Girao M."/>
            <person name="Carvalho M.F."/>
        </authorList>
    </citation>
    <scope>NUCLEOTIDE SEQUENCE [LARGE SCALE GENOMIC DNA]</scope>
    <source>
        <strain evidence="2 3">CC-R104</strain>
    </source>
</reference>
<organism evidence="2 3">
    <name type="scientific">Rhodococcus chondri</name>
    <dbReference type="NCBI Taxonomy" id="3065941"/>
    <lineage>
        <taxon>Bacteria</taxon>
        <taxon>Bacillati</taxon>
        <taxon>Actinomycetota</taxon>
        <taxon>Actinomycetes</taxon>
        <taxon>Mycobacteriales</taxon>
        <taxon>Nocardiaceae</taxon>
        <taxon>Rhodococcus</taxon>
    </lineage>
</organism>
<evidence type="ECO:0000313" key="3">
    <source>
        <dbReference type="Proteomes" id="UP001331936"/>
    </source>
</evidence>
<dbReference type="GO" id="GO:0004386">
    <property type="term" value="F:helicase activity"/>
    <property type="evidence" value="ECO:0007669"/>
    <property type="project" value="UniProtKB-KW"/>
</dbReference>
<feature type="non-terminal residue" evidence="2">
    <location>
        <position position="1"/>
    </location>
</feature>
<dbReference type="EMBL" id="JAUZMZ010000385">
    <property type="protein sequence ID" value="MEE2035567.1"/>
    <property type="molecule type" value="Genomic_DNA"/>
</dbReference>